<dbReference type="InterPro" id="IPR005712">
    <property type="entry name" value="Ribosomal_uS5_bac-type"/>
</dbReference>
<evidence type="ECO:0000256" key="5">
    <source>
        <dbReference type="ARBA" id="ARBA00023274"/>
    </source>
</evidence>
<feature type="region of interest" description="Disordered" evidence="10">
    <location>
        <begin position="1"/>
        <end position="70"/>
    </location>
</feature>
<dbReference type="Proteomes" id="UP000323410">
    <property type="component" value="Unassembled WGS sequence"/>
</dbReference>
<dbReference type="PROSITE" id="PS50881">
    <property type="entry name" value="S5_DSRBD"/>
    <property type="match status" value="1"/>
</dbReference>
<comment type="domain">
    <text evidence="8">The N-terminal domain interacts with the head of the 30S subunit; the C-terminal domain interacts with the body and contacts protein S4. The interaction surface between S4 and S5 is involved in control of translational fidelity.</text>
</comment>
<keyword evidence="3 8" id="KW-0694">RNA-binding</keyword>
<dbReference type="OrthoDB" id="9809045at2"/>
<gene>
    <name evidence="8" type="primary">rpsE</name>
    <name evidence="12" type="ORF">FQ377_00575</name>
</gene>
<evidence type="ECO:0000256" key="8">
    <source>
        <dbReference type="HAMAP-Rule" id="MF_01307"/>
    </source>
</evidence>
<dbReference type="InterPro" id="IPR014721">
    <property type="entry name" value="Ribsml_uS5_D2-typ_fold_subgr"/>
</dbReference>
<comment type="function">
    <text evidence="8">Located at the back of the 30S subunit body where it stabilizes the conformation of the head with respect to the body.</text>
</comment>
<dbReference type="PROSITE" id="PS00585">
    <property type="entry name" value="RIBOSOMAL_S5"/>
    <property type="match status" value="1"/>
</dbReference>
<dbReference type="NCBIfam" id="TIGR01021">
    <property type="entry name" value="rpsE_bact"/>
    <property type="match status" value="1"/>
</dbReference>
<feature type="compositionally biased region" description="Low complexity" evidence="10">
    <location>
        <begin position="14"/>
        <end position="36"/>
    </location>
</feature>
<keyword evidence="4 8" id="KW-0689">Ribosomal protein</keyword>
<dbReference type="InterPro" id="IPR013810">
    <property type="entry name" value="Ribosomal_uS5_N"/>
</dbReference>
<evidence type="ECO:0000256" key="9">
    <source>
        <dbReference type="RuleBase" id="RU003823"/>
    </source>
</evidence>
<evidence type="ECO:0000259" key="11">
    <source>
        <dbReference type="PROSITE" id="PS50881"/>
    </source>
</evidence>
<organism evidence="12 13">
    <name type="scientific">Arthrobacter echini</name>
    <dbReference type="NCBI Taxonomy" id="1529066"/>
    <lineage>
        <taxon>Bacteria</taxon>
        <taxon>Bacillati</taxon>
        <taxon>Actinomycetota</taxon>
        <taxon>Actinomycetes</taxon>
        <taxon>Micrococcales</taxon>
        <taxon>Micrococcaceae</taxon>
        <taxon>Arthrobacter</taxon>
    </lineage>
</organism>
<dbReference type="GO" id="GO:0019843">
    <property type="term" value="F:rRNA binding"/>
    <property type="evidence" value="ECO:0007669"/>
    <property type="project" value="UniProtKB-UniRule"/>
</dbReference>
<evidence type="ECO:0000256" key="3">
    <source>
        <dbReference type="ARBA" id="ARBA00022884"/>
    </source>
</evidence>
<evidence type="ECO:0000256" key="6">
    <source>
        <dbReference type="ARBA" id="ARBA00035255"/>
    </source>
</evidence>
<dbReference type="FunFam" id="3.30.230.10:FF:000002">
    <property type="entry name" value="30S ribosomal protein S5"/>
    <property type="match status" value="1"/>
</dbReference>
<evidence type="ECO:0000256" key="1">
    <source>
        <dbReference type="ARBA" id="ARBA00008945"/>
    </source>
</evidence>
<dbReference type="Pfam" id="PF03719">
    <property type="entry name" value="Ribosomal_S5_C"/>
    <property type="match status" value="1"/>
</dbReference>
<evidence type="ECO:0000256" key="10">
    <source>
        <dbReference type="SAM" id="MobiDB-lite"/>
    </source>
</evidence>
<comment type="function">
    <text evidence="8">With S4 and S12 plays an important role in translational accuracy.</text>
</comment>
<dbReference type="GO" id="GO:0005737">
    <property type="term" value="C:cytoplasm"/>
    <property type="evidence" value="ECO:0007669"/>
    <property type="project" value="UniProtKB-ARBA"/>
</dbReference>
<proteinExistence type="inferred from homology"/>
<dbReference type="InterPro" id="IPR005324">
    <property type="entry name" value="Ribosomal_uS5_C"/>
</dbReference>
<dbReference type="InterPro" id="IPR020568">
    <property type="entry name" value="Ribosomal_Su5_D2-typ_SF"/>
</dbReference>
<comment type="similarity">
    <text evidence="1 8 9">Belongs to the universal ribosomal protein uS5 family.</text>
</comment>
<dbReference type="FunFam" id="3.30.160.20:FF:000001">
    <property type="entry name" value="30S ribosomal protein S5"/>
    <property type="match status" value="1"/>
</dbReference>
<sequence length="243" mass="24935">MTEENKAKEAPLNTATEQPAAEAPAAAATGTGSADANRTNSRGSARGGEQRGGRNERGGRGGRDGGRNDDKDKFIERVVAINRVSKVVKGGRRFSFTALVVVGDGNGMVGVGYGKAKEVPSAIQKGVEEAKKTMFRVPRIGGTVPHLVQGEAAAGVVLLRPASPGTGVIAGGPVRAVLECVGIHDVLSKSLGSANAINIVHATVDALKRLEEPQAVAARRGLPLDEVASHQMLRAIAAQKAGA</sequence>
<dbReference type="Gene3D" id="3.30.230.10">
    <property type="match status" value="1"/>
</dbReference>
<reference evidence="12 13" key="1">
    <citation type="submission" date="2019-08" db="EMBL/GenBank/DDBJ databases">
        <title>Genone of Arthrobacter echini P9.</title>
        <authorList>
            <person name="Bowman J.P."/>
        </authorList>
    </citation>
    <scope>NUCLEOTIDE SEQUENCE [LARGE SCALE GENOMIC DNA]</scope>
    <source>
        <strain evidence="12 13">P9</strain>
    </source>
</reference>
<name>A0A5D0XTF6_9MICC</name>
<evidence type="ECO:0000256" key="7">
    <source>
        <dbReference type="ARBA" id="ARBA00062000"/>
    </source>
</evidence>
<evidence type="ECO:0000313" key="12">
    <source>
        <dbReference type="EMBL" id="TYD00004.1"/>
    </source>
</evidence>
<evidence type="ECO:0000313" key="13">
    <source>
        <dbReference type="Proteomes" id="UP000323410"/>
    </source>
</evidence>
<dbReference type="InterPro" id="IPR000851">
    <property type="entry name" value="Ribosomal_uS5"/>
</dbReference>
<dbReference type="Pfam" id="PF00333">
    <property type="entry name" value="Ribosomal_S5"/>
    <property type="match status" value="1"/>
</dbReference>
<comment type="caution">
    <text evidence="12">The sequence shown here is derived from an EMBL/GenBank/DDBJ whole genome shotgun (WGS) entry which is preliminary data.</text>
</comment>
<evidence type="ECO:0000256" key="4">
    <source>
        <dbReference type="ARBA" id="ARBA00022980"/>
    </source>
</evidence>
<protein>
    <recommendedName>
        <fullName evidence="6 8">Small ribosomal subunit protein uS5</fullName>
    </recommendedName>
</protein>
<comment type="subunit">
    <text evidence="7 8">Part of the 30S ribosomal subunit. Contacts proteins S4 and S8.</text>
</comment>
<dbReference type="SUPFAM" id="SSF54211">
    <property type="entry name" value="Ribosomal protein S5 domain 2-like"/>
    <property type="match status" value="1"/>
</dbReference>
<dbReference type="GO" id="GO:0006412">
    <property type="term" value="P:translation"/>
    <property type="evidence" value="ECO:0007669"/>
    <property type="project" value="UniProtKB-UniRule"/>
</dbReference>
<dbReference type="GO" id="GO:0003735">
    <property type="term" value="F:structural constituent of ribosome"/>
    <property type="evidence" value="ECO:0007669"/>
    <property type="project" value="UniProtKB-UniRule"/>
</dbReference>
<dbReference type="Gene3D" id="3.30.160.20">
    <property type="match status" value="1"/>
</dbReference>
<feature type="compositionally biased region" description="Basic and acidic residues" evidence="10">
    <location>
        <begin position="48"/>
        <end position="70"/>
    </location>
</feature>
<evidence type="ECO:0000256" key="2">
    <source>
        <dbReference type="ARBA" id="ARBA00022730"/>
    </source>
</evidence>
<dbReference type="SUPFAM" id="SSF54768">
    <property type="entry name" value="dsRNA-binding domain-like"/>
    <property type="match status" value="1"/>
</dbReference>
<keyword evidence="5 8" id="KW-0687">Ribonucleoprotein</keyword>
<keyword evidence="2 8" id="KW-0699">rRNA-binding</keyword>
<accession>A0A5D0XTF6</accession>
<dbReference type="AlphaFoldDB" id="A0A5D0XTF6"/>
<dbReference type="HAMAP" id="MF_01307_B">
    <property type="entry name" value="Ribosomal_uS5_B"/>
    <property type="match status" value="1"/>
</dbReference>
<dbReference type="PANTHER" id="PTHR48277">
    <property type="entry name" value="MITOCHONDRIAL RIBOSOMAL PROTEIN S5"/>
    <property type="match status" value="1"/>
</dbReference>
<dbReference type="EMBL" id="VSLD01000001">
    <property type="protein sequence ID" value="TYD00004.1"/>
    <property type="molecule type" value="Genomic_DNA"/>
</dbReference>
<dbReference type="InterPro" id="IPR018192">
    <property type="entry name" value="Ribosomal_uS5_N_CS"/>
</dbReference>
<keyword evidence="13" id="KW-1185">Reference proteome</keyword>
<dbReference type="PANTHER" id="PTHR48277:SF1">
    <property type="entry name" value="MITOCHONDRIAL RIBOSOMAL PROTEIN S5"/>
    <property type="match status" value="1"/>
</dbReference>
<dbReference type="GO" id="GO:0015935">
    <property type="term" value="C:small ribosomal subunit"/>
    <property type="evidence" value="ECO:0007669"/>
    <property type="project" value="InterPro"/>
</dbReference>
<feature type="domain" description="S5 DRBM" evidence="11">
    <location>
        <begin position="74"/>
        <end position="137"/>
    </location>
</feature>
<dbReference type="GO" id="GO:0042254">
    <property type="term" value="P:ribosome biogenesis"/>
    <property type="evidence" value="ECO:0007669"/>
    <property type="project" value="UniProtKB-ARBA"/>
</dbReference>